<reference evidence="2" key="1">
    <citation type="journal article" date="2021" name="Nat. Commun.">
        <title>Genetic determinants of endophytism in the Arabidopsis root mycobiome.</title>
        <authorList>
            <person name="Mesny F."/>
            <person name="Miyauchi S."/>
            <person name="Thiergart T."/>
            <person name="Pickel B."/>
            <person name="Atanasova L."/>
            <person name="Karlsson M."/>
            <person name="Huettel B."/>
            <person name="Barry K.W."/>
            <person name="Haridas S."/>
            <person name="Chen C."/>
            <person name="Bauer D."/>
            <person name="Andreopoulos W."/>
            <person name="Pangilinan J."/>
            <person name="LaButti K."/>
            <person name="Riley R."/>
            <person name="Lipzen A."/>
            <person name="Clum A."/>
            <person name="Drula E."/>
            <person name="Henrissat B."/>
            <person name="Kohler A."/>
            <person name="Grigoriev I.V."/>
            <person name="Martin F.M."/>
            <person name="Hacquard S."/>
        </authorList>
    </citation>
    <scope>NUCLEOTIDE SEQUENCE</scope>
    <source>
        <strain evidence="2">MPI-CAGE-CH-0230</strain>
    </source>
</reference>
<dbReference type="AlphaFoldDB" id="A0A9P8XWN5"/>
<dbReference type="Proteomes" id="UP000756346">
    <property type="component" value="Unassembled WGS sequence"/>
</dbReference>
<accession>A0A9P8XWN5</accession>
<name>A0A9P8XWN5_9PEZI</name>
<evidence type="ECO:0000313" key="3">
    <source>
        <dbReference type="Proteomes" id="UP000756346"/>
    </source>
</evidence>
<organism evidence="2 3">
    <name type="scientific">Microdochium trichocladiopsis</name>
    <dbReference type="NCBI Taxonomy" id="1682393"/>
    <lineage>
        <taxon>Eukaryota</taxon>
        <taxon>Fungi</taxon>
        <taxon>Dikarya</taxon>
        <taxon>Ascomycota</taxon>
        <taxon>Pezizomycotina</taxon>
        <taxon>Sordariomycetes</taxon>
        <taxon>Xylariomycetidae</taxon>
        <taxon>Xylariales</taxon>
        <taxon>Microdochiaceae</taxon>
        <taxon>Microdochium</taxon>
    </lineage>
</organism>
<sequence>MIGSCTAHMDMLRLRTSSRIIGQPWLRRAVPAPPVARHSMAVLQRLTSTTTGRAAATKQSPATASAVVEGVGAAKLPPPTKFVFPERLCVYHAGTGRVTFLACLKVSTLFIFTFFAFVVTPLYLEREGFSVTVLRTTASAVIPLAFVAWATSPFVTFIHLRLPPYARQSEDMLRRFITAQLGSAAAKSPTRGISGRSAVAGGLTGETELEITTMSYIAKPRLSVVRLEELKPVRKRLGIVNYSRDTTAENARRKWYMFPAVASFSIQETSNTMPKVPWVWSKIAERIQSVST</sequence>
<keyword evidence="3" id="KW-1185">Reference proteome</keyword>
<dbReference type="EMBL" id="JAGTJQ010000011">
    <property type="protein sequence ID" value="KAH7018364.1"/>
    <property type="molecule type" value="Genomic_DNA"/>
</dbReference>
<keyword evidence="1" id="KW-0472">Membrane</keyword>
<protein>
    <submittedName>
        <fullName evidence="2">Uncharacterized protein</fullName>
    </submittedName>
</protein>
<feature type="transmembrane region" description="Helical" evidence="1">
    <location>
        <begin position="140"/>
        <end position="160"/>
    </location>
</feature>
<dbReference type="OrthoDB" id="2386090at2759"/>
<keyword evidence="1" id="KW-1133">Transmembrane helix</keyword>
<proteinExistence type="predicted"/>
<feature type="transmembrane region" description="Helical" evidence="1">
    <location>
        <begin position="98"/>
        <end position="120"/>
    </location>
</feature>
<comment type="caution">
    <text evidence="2">The sequence shown here is derived from an EMBL/GenBank/DDBJ whole genome shotgun (WGS) entry which is preliminary data.</text>
</comment>
<gene>
    <name evidence="2" type="ORF">B0I36DRAFT_335833</name>
</gene>
<dbReference type="RefSeq" id="XP_046006631.1">
    <property type="nucleotide sequence ID" value="XM_046155532.1"/>
</dbReference>
<evidence type="ECO:0000256" key="1">
    <source>
        <dbReference type="SAM" id="Phobius"/>
    </source>
</evidence>
<keyword evidence="1" id="KW-0812">Transmembrane</keyword>
<dbReference type="GeneID" id="70185078"/>
<evidence type="ECO:0000313" key="2">
    <source>
        <dbReference type="EMBL" id="KAH7018364.1"/>
    </source>
</evidence>